<dbReference type="Proteomes" id="UP000054624">
    <property type="component" value="Unassembled WGS sequence"/>
</dbReference>
<proteinExistence type="predicted"/>
<protein>
    <submittedName>
        <fullName evidence="2">Uncharacterized protein</fullName>
    </submittedName>
</protein>
<name>A0A157Z7B4_9BURK</name>
<keyword evidence="3" id="KW-1185">Reference proteome</keyword>
<dbReference type="EMBL" id="FCOI02000001">
    <property type="protein sequence ID" value="SAK41405.1"/>
    <property type="molecule type" value="Genomic_DNA"/>
</dbReference>
<dbReference type="AlphaFoldDB" id="A0A157Z7B4"/>
<evidence type="ECO:0000256" key="1">
    <source>
        <dbReference type="SAM" id="MobiDB-lite"/>
    </source>
</evidence>
<accession>A0A157Z7B4</accession>
<evidence type="ECO:0000313" key="2">
    <source>
        <dbReference type="EMBL" id="SAK41405.1"/>
    </source>
</evidence>
<gene>
    <name evidence="2" type="ORF">AWB76_00272</name>
</gene>
<evidence type="ECO:0000313" key="3">
    <source>
        <dbReference type="Proteomes" id="UP000054624"/>
    </source>
</evidence>
<organism evidence="2 3">
    <name type="scientific">Caballeronia temeraria</name>
    <dbReference type="NCBI Taxonomy" id="1777137"/>
    <lineage>
        <taxon>Bacteria</taxon>
        <taxon>Pseudomonadati</taxon>
        <taxon>Pseudomonadota</taxon>
        <taxon>Betaproteobacteria</taxon>
        <taxon>Burkholderiales</taxon>
        <taxon>Burkholderiaceae</taxon>
        <taxon>Caballeronia</taxon>
    </lineage>
</organism>
<sequence>MLNARARLNNDTFSKNDGVRHSPRQTIPALNRATLHQPV</sequence>
<dbReference type="STRING" id="1777137.AWB76_00272"/>
<reference evidence="3" key="1">
    <citation type="submission" date="2016-01" db="EMBL/GenBank/DDBJ databases">
        <authorList>
            <person name="Peeters Charlotte."/>
        </authorList>
    </citation>
    <scope>NUCLEOTIDE SEQUENCE [LARGE SCALE GENOMIC DNA]</scope>
</reference>
<feature type="region of interest" description="Disordered" evidence="1">
    <location>
        <begin position="1"/>
        <end position="39"/>
    </location>
</feature>